<dbReference type="InterPro" id="IPR029000">
    <property type="entry name" value="Cyclophilin-like_dom_sf"/>
</dbReference>
<evidence type="ECO:0000256" key="2">
    <source>
        <dbReference type="ARBA" id="ARBA00013194"/>
    </source>
</evidence>
<evidence type="ECO:0000256" key="4">
    <source>
        <dbReference type="ARBA" id="ARBA00023235"/>
    </source>
</evidence>
<evidence type="ECO:0000259" key="5">
    <source>
        <dbReference type="PROSITE" id="PS50072"/>
    </source>
</evidence>
<gene>
    <name evidence="6" type="primary">PPIL6</name>
    <name evidence="6" type="ORF">HK103_000424</name>
</gene>
<dbReference type="GO" id="GO:0003755">
    <property type="term" value="F:peptidyl-prolyl cis-trans isomerase activity"/>
    <property type="evidence" value="ECO:0007669"/>
    <property type="project" value="UniProtKB-KW"/>
</dbReference>
<dbReference type="Pfam" id="PF00160">
    <property type="entry name" value="Pro_isomerase"/>
    <property type="match status" value="1"/>
</dbReference>
<feature type="domain" description="PPIase cyclophilin-type" evidence="5">
    <location>
        <begin position="88"/>
        <end position="226"/>
    </location>
</feature>
<dbReference type="AlphaFoldDB" id="A0AAD5UFE7"/>
<proteinExistence type="predicted"/>
<keyword evidence="3" id="KW-0697">Rotamase</keyword>
<evidence type="ECO:0000313" key="7">
    <source>
        <dbReference type="Proteomes" id="UP001210925"/>
    </source>
</evidence>
<dbReference type="EMBL" id="JADGKB010000104">
    <property type="protein sequence ID" value="KAJ3253636.1"/>
    <property type="molecule type" value="Genomic_DNA"/>
</dbReference>
<keyword evidence="7" id="KW-1185">Reference proteome</keyword>
<evidence type="ECO:0000313" key="6">
    <source>
        <dbReference type="EMBL" id="KAJ3253636.1"/>
    </source>
</evidence>
<evidence type="ECO:0000256" key="3">
    <source>
        <dbReference type="ARBA" id="ARBA00023110"/>
    </source>
</evidence>
<dbReference type="PROSITE" id="PS50072">
    <property type="entry name" value="CSA_PPIASE_2"/>
    <property type="match status" value="1"/>
</dbReference>
<reference evidence="6" key="1">
    <citation type="submission" date="2020-05" db="EMBL/GenBank/DDBJ databases">
        <title>Phylogenomic resolution of chytrid fungi.</title>
        <authorList>
            <person name="Stajich J.E."/>
            <person name="Amses K."/>
            <person name="Simmons R."/>
            <person name="Seto K."/>
            <person name="Myers J."/>
            <person name="Bonds A."/>
            <person name="Quandt C.A."/>
            <person name="Barry K."/>
            <person name="Liu P."/>
            <person name="Grigoriev I."/>
            <person name="Longcore J.E."/>
            <person name="James T.Y."/>
        </authorList>
    </citation>
    <scope>NUCLEOTIDE SEQUENCE</scope>
    <source>
        <strain evidence="6">PLAUS21</strain>
    </source>
</reference>
<dbReference type="PANTHER" id="PTHR11071:SF561">
    <property type="entry name" value="PEPTIDYL-PROLYL CIS-TRANS ISOMERASE D-RELATED"/>
    <property type="match status" value="1"/>
</dbReference>
<protein>
    <recommendedName>
        <fullName evidence="2">peptidylprolyl isomerase</fullName>
        <ecNumber evidence="2">5.2.1.8</ecNumber>
    </recommendedName>
</protein>
<organism evidence="6 7">
    <name type="scientific">Boothiomyces macroporosus</name>
    <dbReference type="NCBI Taxonomy" id="261099"/>
    <lineage>
        <taxon>Eukaryota</taxon>
        <taxon>Fungi</taxon>
        <taxon>Fungi incertae sedis</taxon>
        <taxon>Chytridiomycota</taxon>
        <taxon>Chytridiomycota incertae sedis</taxon>
        <taxon>Chytridiomycetes</taxon>
        <taxon>Rhizophydiales</taxon>
        <taxon>Terramycetaceae</taxon>
        <taxon>Boothiomyces</taxon>
    </lineage>
</organism>
<dbReference type="SUPFAM" id="SSF50891">
    <property type="entry name" value="Cyclophilin-like"/>
    <property type="match status" value="1"/>
</dbReference>
<comment type="caution">
    <text evidence="6">The sequence shown here is derived from an EMBL/GenBank/DDBJ whole genome shotgun (WGS) entry which is preliminary data.</text>
</comment>
<sequence>MQIKVLQFTTPPQPPQSKQTINLDSWVLVGNLKSPQFHQCLDILSEGKEKNLLNFELQKLNPFDFTRWKQKNCIQSMSEYIRNKKIVDLEITIDALPAGTLRLHLYDDIVPNSVHNFLQNNYSKTKCTQLVKNGWVQFGGSPTTVFPDENFIKKHTKRGIVSLVNSGPNSNSFNFMILLKPMPYFDKKFVVIGELVDGEKTLDMIEQVSANFEKPDFDIVIEQFRVY</sequence>
<dbReference type="GO" id="GO:0005737">
    <property type="term" value="C:cytoplasm"/>
    <property type="evidence" value="ECO:0007669"/>
    <property type="project" value="TreeGrafter"/>
</dbReference>
<keyword evidence="4 6" id="KW-0413">Isomerase</keyword>
<dbReference type="EC" id="5.2.1.8" evidence="2"/>
<evidence type="ECO:0000256" key="1">
    <source>
        <dbReference type="ARBA" id="ARBA00000971"/>
    </source>
</evidence>
<comment type="catalytic activity">
    <reaction evidence="1">
        <text>[protein]-peptidylproline (omega=180) = [protein]-peptidylproline (omega=0)</text>
        <dbReference type="Rhea" id="RHEA:16237"/>
        <dbReference type="Rhea" id="RHEA-COMP:10747"/>
        <dbReference type="Rhea" id="RHEA-COMP:10748"/>
        <dbReference type="ChEBI" id="CHEBI:83833"/>
        <dbReference type="ChEBI" id="CHEBI:83834"/>
        <dbReference type="EC" id="5.2.1.8"/>
    </reaction>
</comment>
<dbReference type="Gene3D" id="2.40.100.10">
    <property type="entry name" value="Cyclophilin-like"/>
    <property type="match status" value="1"/>
</dbReference>
<dbReference type="PANTHER" id="PTHR11071">
    <property type="entry name" value="PEPTIDYL-PROLYL CIS-TRANS ISOMERASE"/>
    <property type="match status" value="1"/>
</dbReference>
<name>A0AAD5UFE7_9FUNG</name>
<accession>A0AAD5UFE7</accession>
<dbReference type="InterPro" id="IPR002130">
    <property type="entry name" value="Cyclophilin-type_PPIase_dom"/>
</dbReference>
<dbReference type="Proteomes" id="UP001210925">
    <property type="component" value="Unassembled WGS sequence"/>
</dbReference>